<dbReference type="AlphaFoldDB" id="A0A3S9PUC2"/>
<feature type="transmembrane region" description="Helical" evidence="1">
    <location>
        <begin position="39"/>
        <end position="58"/>
    </location>
</feature>
<evidence type="ECO:0000256" key="1">
    <source>
        <dbReference type="SAM" id="Phobius"/>
    </source>
</evidence>
<dbReference type="KEGG" id="flh:EJ997_00135"/>
<keyword evidence="3" id="KW-1185">Reference proteome</keyword>
<organism evidence="2 3">
    <name type="scientific">Flaviflexus ciconiae</name>
    <dbReference type="NCBI Taxonomy" id="2496867"/>
    <lineage>
        <taxon>Bacteria</taxon>
        <taxon>Bacillati</taxon>
        <taxon>Actinomycetota</taxon>
        <taxon>Actinomycetes</taxon>
        <taxon>Actinomycetales</taxon>
        <taxon>Actinomycetaceae</taxon>
        <taxon>Flaviflexus</taxon>
    </lineage>
</organism>
<proteinExistence type="predicted"/>
<dbReference type="OrthoDB" id="3267515at2"/>
<keyword evidence="1" id="KW-0472">Membrane</keyword>
<reference evidence="2 3" key="1">
    <citation type="submission" date="2018-12" db="EMBL/GenBank/DDBJ databases">
        <title>Complete genome sequence of Flaviflexus sp. H23T48.</title>
        <authorList>
            <person name="Bae J.-W."/>
            <person name="Lee J.-Y."/>
        </authorList>
    </citation>
    <scope>NUCLEOTIDE SEQUENCE [LARGE SCALE GENOMIC DNA]</scope>
    <source>
        <strain evidence="2 3">H23T48</strain>
    </source>
</reference>
<evidence type="ECO:0000313" key="3">
    <source>
        <dbReference type="Proteomes" id="UP000280344"/>
    </source>
</evidence>
<keyword evidence="1" id="KW-0812">Transmembrane</keyword>
<feature type="transmembrane region" description="Helical" evidence="1">
    <location>
        <begin position="14"/>
        <end position="33"/>
    </location>
</feature>
<name>A0A3S9PUC2_9ACTO</name>
<sequence>MNEPIYRLRSTGQYTKLVLLLFFFLFIVVSLYLDPYSEGFFPPLIFALGGILVAYVFFYQPHVLLTRDGITAANWFFDRSVSWKDYDQLDMRYGMYIMSEGGHSDAVSSYPGTGGIAKGREQLSPSSPLAKTQKQEKYIRIHESGQYNHTASQKEASSLINLIRPGFSSGRFSCHRTGVRRDSCSV</sequence>
<dbReference type="EMBL" id="CP034593">
    <property type="protein sequence ID" value="AZQ75966.1"/>
    <property type="molecule type" value="Genomic_DNA"/>
</dbReference>
<gene>
    <name evidence="2" type="ORF">EJ997_00135</name>
</gene>
<dbReference type="RefSeq" id="WP_126702776.1">
    <property type="nucleotide sequence ID" value="NZ_CP034593.1"/>
</dbReference>
<dbReference type="Proteomes" id="UP000280344">
    <property type="component" value="Chromosome"/>
</dbReference>
<keyword evidence="1" id="KW-1133">Transmembrane helix</keyword>
<evidence type="ECO:0000313" key="2">
    <source>
        <dbReference type="EMBL" id="AZQ75966.1"/>
    </source>
</evidence>
<protein>
    <submittedName>
        <fullName evidence="2">PH domain-containing protein</fullName>
    </submittedName>
</protein>
<accession>A0A3S9PUC2</accession>